<evidence type="ECO:0000256" key="5">
    <source>
        <dbReference type="SAM" id="MobiDB-lite"/>
    </source>
</evidence>
<evidence type="ECO:0000256" key="6">
    <source>
        <dbReference type="SAM" id="Phobius"/>
    </source>
</evidence>
<evidence type="ECO:0000256" key="4">
    <source>
        <dbReference type="ARBA" id="ARBA00023136"/>
    </source>
</evidence>
<dbReference type="PANTHER" id="PTHR23112:SF0">
    <property type="entry name" value="TRANSMEMBRANE PROTEIN 116"/>
    <property type="match status" value="1"/>
</dbReference>
<dbReference type="EMBL" id="BLLK01000046">
    <property type="protein sequence ID" value="GFH53066.1"/>
    <property type="molecule type" value="Genomic_DNA"/>
</dbReference>
<feature type="transmembrane region" description="Helical" evidence="6">
    <location>
        <begin position="632"/>
        <end position="655"/>
    </location>
</feature>
<keyword evidence="2 6" id="KW-0812">Transmembrane</keyword>
<evidence type="ECO:0008006" key="9">
    <source>
        <dbReference type="Google" id="ProtNLM"/>
    </source>
</evidence>
<comment type="subcellular location">
    <subcellularLocation>
        <location evidence="1">Membrane</location>
        <topology evidence="1">Multi-pass membrane protein</topology>
    </subcellularLocation>
</comment>
<feature type="transmembrane region" description="Helical" evidence="6">
    <location>
        <begin position="12"/>
        <end position="33"/>
    </location>
</feature>
<dbReference type="PANTHER" id="PTHR23112">
    <property type="entry name" value="G PROTEIN-COUPLED RECEPTOR 157-RELATED"/>
    <property type="match status" value="1"/>
</dbReference>
<protein>
    <recommendedName>
        <fullName evidence="9">G-protein coupled receptors family 2 profile 2 domain-containing protein</fullName>
    </recommendedName>
</protein>
<dbReference type="Gene3D" id="1.20.1070.10">
    <property type="entry name" value="Rhodopsin 7-helix transmembrane proteins"/>
    <property type="match status" value="1"/>
</dbReference>
<keyword evidence="4 6" id="KW-0472">Membrane</keyword>
<evidence type="ECO:0000313" key="8">
    <source>
        <dbReference type="Proteomes" id="UP001054902"/>
    </source>
</evidence>
<accession>A0AAD3CVN2</accession>
<dbReference type="AlphaFoldDB" id="A0AAD3CVN2"/>
<evidence type="ECO:0000256" key="2">
    <source>
        <dbReference type="ARBA" id="ARBA00022692"/>
    </source>
</evidence>
<keyword evidence="3 6" id="KW-1133">Transmembrane helix</keyword>
<sequence>MTEFEENYKSKIMATCPKLTAVLSMIGSFFIIRKVYMSPEKRKNIYHRIMFGLSCCDFISSFNYFLGTWLIPKGQIGGYGPVFMASGNKATCDMSGFLTNFAVASPLYNGTLAWYYLVSIHQNWPDRKIRKIEKWFHIIPISFAILSSSIALGLDLYGSVDWLCWLVPAGSSDDWTNAQKQFRVFHWLFLFGPLWITVVFVTTVMVLLFRKMRENEKKMEKYRYSNRVSRADVNLVNNESGRSDASMHSASSSIQASSGYQSSNVDVSRNTASSQEFANNDSQEGWKSLKKSGVVARNNSAGGGSDGWRNLKKSGVVARNNSAGGGSDGWRNLKKSGVVARNNSAGGGSDGWRNLKKSGVSTTKIEAEAKSVEENTPSKDEEEGNAPADQVVEDGNENAVPGSNMEGHDSVAEAELAVKEEETKEENTPDDSDLATEDAENVVKISDGESPGNAPDVERDEEACIHMESVDEEPKLSLQEALKDVNTTNHSTVPASEDFLPSQKEQVHKEYPRPSGMRHARTVSFAVHVNKENTAKPDYRKSLSMDDAPSKTDSKRFSMIASLRERMSSWRFLSRNDSTSGGLRDSRKSKYNKASRSRQIAIQGMLYVCAFYVTWFFPTVQRITEVAANKKFFVFQFFDSFLLPLQGAINFGIYIRPRLKKCRKDHPHLGFFKCLWKCAYEP</sequence>
<feature type="region of interest" description="Disordered" evidence="5">
    <location>
        <begin position="256"/>
        <end position="289"/>
    </location>
</feature>
<feature type="transmembrane region" description="Helical" evidence="6">
    <location>
        <begin position="184"/>
        <end position="209"/>
    </location>
</feature>
<feature type="region of interest" description="Disordered" evidence="5">
    <location>
        <begin position="341"/>
        <end position="462"/>
    </location>
</feature>
<feature type="compositionally biased region" description="Basic and acidic residues" evidence="5">
    <location>
        <begin position="365"/>
        <end position="379"/>
    </location>
</feature>
<feature type="compositionally biased region" description="Acidic residues" evidence="5">
    <location>
        <begin position="428"/>
        <end position="440"/>
    </location>
</feature>
<proteinExistence type="predicted"/>
<name>A0AAD3CVN2_9STRA</name>
<evidence type="ECO:0000313" key="7">
    <source>
        <dbReference type="EMBL" id="GFH53066.1"/>
    </source>
</evidence>
<reference evidence="7 8" key="1">
    <citation type="journal article" date="2021" name="Sci. Rep.">
        <title>The genome of the diatom Chaetoceros tenuissimus carries an ancient integrated fragment of an extant virus.</title>
        <authorList>
            <person name="Hongo Y."/>
            <person name="Kimura K."/>
            <person name="Takaki Y."/>
            <person name="Yoshida Y."/>
            <person name="Baba S."/>
            <person name="Kobayashi G."/>
            <person name="Nagasaki K."/>
            <person name="Hano T."/>
            <person name="Tomaru Y."/>
        </authorList>
    </citation>
    <scope>NUCLEOTIDE SEQUENCE [LARGE SCALE GENOMIC DNA]</scope>
    <source>
        <strain evidence="7 8">NIES-3715</strain>
    </source>
</reference>
<keyword evidence="8" id="KW-1185">Reference proteome</keyword>
<dbReference type="GO" id="GO:0005886">
    <property type="term" value="C:plasma membrane"/>
    <property type="evidence" value="ECO:0007669"/>
    <property type="project" value="TreeGrafter"/>
</dbReference>
<evidence type="ECO:0000256" key="3">
    <source>
        <dbReference type="ARBA" id="ARBA00022989"/>
    </source>
</evidence>
<comment type="caution">
    <text evidence="7">The sequence shown here is derived from an EMBL/GenBank/DDBJ whole genome shotgun (WGS) entry which is preliminary data.</text>
</comment>
<feature type="transmembrane region" description="Helical" evidence="6">
    <location>
        <begin position="45"/>
        <end position="66"/>
    </location>
</feature>
<feature type="transmembrane region" description="Helical" evidence="6">
    <location>
        <begin position="600"/>
        <end position="620"/>
    </location>
</feature>
<dbReference type="GO" id="GO:0004930">
    <property type="term" value="F:G protein-coupled receptor activity"/>
    <property type="evidence" value="ECO:0007669"/>
    <property type="project" value="TreeGrafter"/>
</dbReference>
<gene>
    <name evidence="7" type="ORF">CTEN210_09542</name>
</gene>
<feature type="compositionally biased region" description="Basic and acidic residues" evidence="5">
    <location>
        <begin position="406"/>
        <end position="427"/>
    </location>
</feature>
<evidence type="ECO:0000256" key="1">
    <source>
        <dbReference type="ARBA" id="ARBA00004141"/>
    </source>
</evidence>
<feature type="transmembrane region" description="Helical" evidence="6">
    <location>
        <begin position="97"/>
        <end position="117"/>
    </location>
</feature>
<dbReference type="Proteomes" id="UP001054902">
    <property type="component" value="Unassembled WGS sequence"/>
</dbReference>
<organism evidence="7 8">
    <name type="scientific">Chaetoceros tenuissimus</name>
    <dbReference type="NCBI Taxonomy" id="426638"/>
    <lineage>
        <taxon>Eukaryota</taxon>
        <taxon>Sar</taxon>
        <taxon>Stramenopiles</taxon>
        <taxon>Ochrophyta</taxon>
        <taxon>Bacillariophyta</taxon>
        <taxon>Coscinodiscophyceae</taxon>
        <taxon>Chaetocerotophycidae</taxon>
        <taxon>Chaetocerotales</taxon>
        <taxon>Chaetocerotaceae</taxon>
        <taxon>Chaetoceros</taxon>
    </lineage>
</organism>
<feature type="transmembrane region" description="Helical" evidence="6">
    <location>
        <begin position="138"/>
        <end position="158"/>
    </location>
</feature>
<dbReference type="SUPFAM" id="SSF81321">
    <property type="entry name" value="Family A G protein-coupled receptor-like"/>
    <property type="match status" value="1"/>
</dbReference>
<feature type="compositionally biased region" description="Polar residues" evidence="5">
    <location>
        <begin position="264"/>
        <end position="285"/>
    </location>
</feature>
<dbReference type="GO" id="GO:0007189">
    <property type="term" value="P:adenylate cyclase-activating G protein-coupled receptor signaling pathway"/>
    <property type="evidence" value="ECO:0007669"/>
    <property type="project" value="TreeGrafter"/>
</dbReference>